<keyword evidence="3" id="KW-0238">DNA-binding</keyword>
<proteinExistence type="predicted"/>
<evidence type="ECO:0000256" key="3">
    <source>
        <dbReference type="ARBA" id="ARBA00023125"/>
    </source>
</evidence>
<sequence>MEVTEITPDKFTIVTLENGELFKSDDGQICVSSNSDGTLYFVQPSEAIFKSFNISSCSFPAATTNVLPAPVGEGASMSTERRVKWTRESITELIELRMHYDSKFKSTSVKNDLVWKELNENMKGKGFNVTATQCNDKWRYLKGRYAAKKDNQGARGTGEAPIDFEYFEIMDKFLGKKHNIQPVAVASSLQGDSTPCSSDSEQALEDTGPPAKKIRSSISKNVKERKSQGLMEELRQSAQAREVNRERRHQELLNIRTKAVNIFSTKMDELIKSINKNDKDKQNNVDK</sequence>
<evidence type="ECO:0000256" key="5">
    <source>
        <dbReference type="ARBA" id="ARBA00023242"/>
    </source>
</evidence>
<dbReference type="GO" id="GO:0005634">
    <property type="term" value="C:nucleus"/>
    <property type="evidence" value="ECO:0007669"/>
    <property type="project" value="UniProtKB-SubCell"/>
</dbReference>
<dbReference type="GO" id="GO:0010468">
    <property type="term" value="P:regulation of gene expression"/>
    <property type="evidence" value="ECO:0007669"/>
    <property type="project" value="UniProtKB-ARBA"/>
</dbReference>
<evidence type="ECO:0000256" key="1">
    <source>
        <dbReference type="ARBA" id="ARBA00004123"/>
    </source>
</evidence>
<dbReference type="GO" id="GO:0003677">
    <property type="term" value="F:DNA binding"/>
    <property type="evidence" value="ECO:0007669"/>
    <property type="project" value="UniProtKB-KW"/>
</dbReference>
<feature type="region of interest" description="Disordered" evidence="6">
    <location>
        <begin position="189"/>
        <end position="214"/>
    </location>
</feature>
<comment type="subcellular location">
    <subcellularLocation>
        <location evidence="1">Nucleus</location>
    </subcellularLocation>
</comment>
<evidence type="ECO:0000259" key="7">
    <source>
        <dbReference type="PROSITE" id="PS50090"/>
    </source>
</evidence>
<accession>A0A1Y1KKE1</accession>
<dbReference type="PANTHER" id="PTHR21654:SF84">
    <property type="entry name" value="SI:DKEY-66I24.7"/>
    <property type="match status" value="1"/>
</dbReference>
<name>A0A1Y1KKE1_PHOPY</name>
<evidence type="ECO:0000256" key="6">
    <source>
        <dbReference type="SAM" id="MobiDB-lite"/>
    </source>
</evidence>
<dbReference type="EMBL" id="GEZM01085217">
    <property type="protein sequence ID" value="JAV60105.1"/>
    <property type="molecule type" value="Transcribed_RNA"/>
</dbReference>
<dbReference type="Pfam" id="PF13837">
    <property type="entry name" value="Myb_DNA-bind_4"/>
    <property type="match status" value="1"/>
</dbReference>
<keyword evidence="4" id="KW-0804">Transcription</keyword>
<feature type="domain" description="Myb-like" evidence="7">
    <location>
        <begin position="77"/>
        <end position="142"/>
    </location>
</feature>
<dbReference type="Gene3D" id="1.10.10.60">
    <property type="entry name" value="Homeodomain-like"/>
    <property type="match status" value="1"/>
</dbReference>
<evidence type="ECO:0000256" key="2">
    <source>
        <dbReference type="ARBA" id="ARBA00023015"/>
    </source>
</evidence>
<feature type="compositionally biased region" description="Polar residues" evidence="6">
    <location>
        <begin position="189"/>
        <end position="201"/>
    </location>
</feature>
<evidence type="ECO:0000313" key="8">
    <source>
        <dbReference type="EMBL" id="JAV60105.1"/>
    </source>
</evidence>
<dbReference type="EMBL" id="GEZM01085218">
    <property type="protein sequence ID" value="JAV60103.1"/>
    <property type="molecule type" value="Transcribed_RNA"/>
</dbReference>
<organism evidence="8">
    <name type="scientific">Photinus pyralis</name>
    <name type="common">Common eastern firefly</name>
    <name type="synonym">Lampyris pyralis</name>
    <dbReference type="NCBI Taxonomy" id="7054"/>
    <lineage>
        <taxon>Eukaryota</taxon>
        <taxon>Metazoa</taxon>
        <taxon>Ecdysozoa</taxon>
        <taxon>Arthropoda</taxon>
        <taxon>Hexapoda</taxon>
        <taxon>Insecta</taxon>
        <taxon>Pterygota</taxon>
        <taxon>Neoptera</taxon>
        <taxon>Endopterygota</taxon>
        <taxon>Coleoptera</taxon>
        <taxon>Polyphaga</taxon>
        <taxon>Elateriformia</taxon>
        <taxon>Elateroidea</taxon>
        <taxon>Lampyridae</taxon>
        <taxon>Lampyrinae</taxon>
        <taxon>Photinus</taxon>
    </lineage>
</organism>
<reference evidence="8" key="1">
    <citation type="journal article" date="2016" name="Sci. Rep.">
        <title>Molecular characterization of firefly nuptial gifts: a multi-omics approach sheds light on postcopulatory sexual selection.</title>
        <authorList>
            <person name="Al-Wathiqui N."/>
            <person name="Fallon T.R."/>
            <person name="South A."/>
            <person name="Weng J.K."/>
            <person name="Lewis S.M."/>
        </authorList>
    </citation>
    <scope>NUCLEOTIDE SEQUENCE</scope>
</reference>
<dbReference type="InterPro" id="IPR044822">
    <property type="entry name" value="Myb_DNA-bind_4"/>
</dbReference>
<dbReference type="PROSITE" id="PS50090">
    <property type="entry name" value="MYB_LIKE"/>
    <property type="match status" value="1"/>
</dbReference>
<dbReference type="PANTHER" id="PTHR21654">
    <property type="entry name" value="FI21293P1"/>
    <property type="match status" value="1"/>
</dbReference>
<keyword evidence="5" id="KW-0539">Nucleus</keyword>
<dbReference type="AlphaFoldDB" id="A0A1Y1KKE1"/>
<protein>
    <recommendedName>
        <fullName evidence="7">Myb-like domain-containing protein</fullName>
    </recommendedName>
</protein>
<keyword evidence="2" id="KW-0805">Transcription regulation</keyword>
<evidence type="ECO:0000256" key="4">
    <source>
        <dbReference type="ARBA" id="ARBA00023163"/>
    </source>
</evidence>
<dbReference type="InterPro" id="IPR001005">
    <property type="entry name" value="SANT/Myb"/>
</dbReference>
<dbReference type="EMBL" id="GEZM01085216">
    <property type="protein sequence ID" value="JAV60109.1"/>
    <property type="molecule type" value="Transcribed_RNA"/>
</dbReference>